<keyword evidence="1" id="KW-1133">Transmembrane helix</keyword>
<proteinExistence type="predicted"/>
<gene>
    <name evidence="3" type="ORF">IPN91_09140</name>
</gene>
<protein>
    <submittedName>
        <fullName evidence="3">DUF2062 domain-containing protein</fullName>
    </submittedName>
</protein>
<evidence type="ECO:0000259" key="2">
    <source>
        <dbReference type="Pfam" id="PF09835"/>
    </source>
</evidence>
<feature type="transmembrane region" description="Helical" evidence="1">
    <location>
        <begin position="119"/>
        <end position="141"/>
    </location>
</feature>
<comment type="caution">
    <text evidence="3">The sequence shown here is derived from an EMBL/GenBank/DDBJ whole genome shotgun (WGS) entry which is preliminary data.</text>
</comment>
<reference evidence="3 4" key="1">
    <citation type="submission" date="2020-10" db="EMBL/GenBank/DDBJ databases">
        <title>Connecting structure to function with the recovery of over 1000 high-quality activated sludge metagenome-assembled genomes encoding full-length rRNA genes using long-read sequencing.</title>
        <authorList>
            <person name="Singleton C.M."/>
            <person name="Petriglieri F."/>
            <person name="Kristensen J.M."/>
            <person name="Kirkegaard R.H."/>
            <person name="Michaelsen T.Y."/>
            <person name="Andersen M.H."/>
            <person name="Karst S.M."/>
            <person name="Dueholm M.S."/>
            <person name="Nielsen P.H."/>
            <person name="Albertsen M."/>
        </authorList>
    </citation>
    <scope>NUCLEOTIDE SEQUENCE [LARGE SCALE GENOMIC DNA]</scope>
    <source>
        <strain evidence="3">OdNE_18-Q3-R46-58_MAXAC.008</strain>
    </source>
</reference>
<dbReference type="PANTHER" id="PTHR35102">
    <property type="entry name" value="E3 UBIQUITIN-PROTEIN LIGASE"/>
    <property type="match status" value="1"/>
</dbReference>
<dbReference type="EMBL" id="JADKCH010000009">
    <property type="protein sequence ID" value="MBK8572791.1"/>
    <property type="molecule type" value="Genomic_DNA"/>
</dbReference>
<dbReference type="PANTHER" id="PTHR35102:SF1">
    <property type="entry name" value="E3 UBIQUITIN-PROTEIN LIGASE"/>
    <property type="match status" value="1"/>
</dbReference>
<keyword evidence="1" id="KW-0812">Transmembrane</keyword>
<dbReference type="Proteomes" id="UP000709959">
    <property type="component" value="Unassembled WGS sequence"/>
</dbReference>
<name>A0A936F2W3_9BACT</name>
<feature type="transmembrane region" description="Helical" evidence="1">
    <location>
        <begin position="26"/>
        <end position="55"/>
    </location>
</feature>
<sequence>MNWLRRRLWEPLRAQLRQGLSPERMAWSLALGLGAGVSPLVGSSTGLCILLALVFRLNQVVMQAANYLAYPLQLALLIPFIRLGEKLFGAPRLPLSLEVLGGALRADAWGTLHTFWTTLWHAGVAWLLTAPVGAALLAWGLTPIFRAAARRFPGESA</sequence>
<dbReference type="AlphaFoldDB" id="A0A936F2W3"/>
<feature type="transmembrane region" description="Helical" evidence="1">
    <location>
        <begin position="67"/>
        <end position="84"/>
    </location>
</feature>
<accession>A0A936F2W3</accession>
<evidence type="ECO:0000313" key="4">
    <source>
        <dbReference type="Proteomes" id="UP000709959"/>
    </source>
</evidence>
<evidence type="ECO:0000256" key="1">
    <source>
        <dbReference type="SAM" id="Phobius"/>
    </source>
</evidence>
<dbReference type="Pfam" id="PF09835">
    <property type="entry name" value="DUF2062"/>
    <property type="match status" value="1"/>
</dbReference>
<feature type="domain" description="DUF2062" evidence="2">
    <location>
        <begin position="12"/>
        <end position="148"/>
    </location>
</feature>
<dbReference type="InterPro" id="IPR018639">
    <property type="entry name" value="DUF2062"/>
</dbReference>
<keyword evidence="1" id="KW-0472">Membrane</keyword>
<organism evidence="3 4">
    <name type="scientific">Candidatus Geothrix odensensis</name>
    <dbReference type="NCBI Taxonomy" id="2954440"/>
    <lineage>
        <taxon>Bacteria</taxon>
        <taxon>Pseudomonadati</taxon>
        <taxon>Acidobacteriota</taxon>
        <taxon>Holophagae</taxon>
        <taxon>Holophagales</taxon>
        <taxon>Holophagaceae</taxon>
        <taxon>Geothrix</taxon>
    </lineage>
</organism>
<evidence type="ECO:0000313" key="3">
    <source>
        <dbReference type="EMBL" id="MBK8572791.1"/>
    </source>
</evidence>